<feature type="transmembrane region" description="Helical" evidence="2">
    <location>
        <begin position="92"/>
        <end position="110"/>
    </location>
</feature>
<accession>A0A1H9GN50</accession>
<dbReference type="AlphaFoldDB" id="A0A1H9GN50"/>
<dbReference type="Gene3D" id="1.25.40.10">
    <property type="entry name" value="Tetratricopeptide repeat domain"/>
    <property type="match status" value="1"/>
</dbReference>
<organism evidence="3 4">
    <name type="scientific">Treponema bryantii</name>
    <dbReference type="NCBI Taxonomy" id="163"/>
    <lineage>
        <taxon>Bacteria</taxon>
        <taxon>Pseudomonadati</taxon>
        <taxon>Spirochaetota</taxon>
        <taxon>Spirochaetia</taxon>
        <taxon>Spirochaetales</taxon>
        <taxon>Treponemataceae</taxon>
        <taxon>Treponema</taxon>
    </lineage>
</organism>
<proteinExistence type="predicted"/>
<sequence length="229" mass="26958">MKQKLLNFFLIILSLLLIVITTSRIIFINQFTTAFILDILRNYLFVFILFGFIKYTWKSIFLSLVTSSIILCISTIEILLRIKHGETFIQLKVLLIFLICICVLIYYFSIKFFKEFCIEQNAQALVAKNKIKSAILVYSVLIRKNRNRTDLIYSRGTLFDKINKYKKAKKDFLKSIESENPDPRGFIALGIYKYENHENDKAIELLRKGIQLNPDLYEYLPQPMKDIIK</sequence>
<evidence type="ECO:0000256" key="1">
    <source>
        <dbReference type="PROSITE-ProRule" id="PRU00339"/>
    </source>
</evidence>
<gene>
    <name evidence="3" type="ORF">SAMN04487977_10568</name>
</gene>
<feature type="repeat" description="TPR" evidence="1">
    <location>
        <begin position="183"/>
        <end position="216"/>
    </location>
</feature>
<keyword evidence="2" id="KW-0812">Transmembrane</keyword>
<dbReference type="Proteomes" id="UP000182360">
    <property type="component" value="Unassembled WGS sequence"/>
</dbReference>
<dbReference type="SUPFAM" id="SSF48452">
    <property type="entry name" value="TPR-like"/>
    <property type="match status" value="1"/>
</dbReference>
<evidence type="ECO:0000313" key="4">
    <source>
        <dbReference type="Proteomes" id="UP000182360"/>
    </source>
</evidence>
<reference evidence="3 4" key="1">
    <citation type="submission" date="2016-10" db="EMBL/GenBank/DDBJ databases">
        <authorList>
            <person name="de Groot N.N."/>
        </authorList>
    </citation>
    <scope>NUCLEOTIDE SEQUENCE [LARGE SCALE GENOMIC DNA]</scope>
    <source>
        <strain evidence="3 4">B25</strain>
    </source>
</reference>
<dbReference type="SMART" id="SM00028">
    <property type="entry name" value="TPR"/>
    <property type="match status" value="2"/>
</dbReference>
<dbReference type="InterPro" id="IPR019734">
    <property type="entry name" value="TPR_rpt"/>
</dbReference>
<keyword evidence="1" id="KW-0802">TPR repeat</keyword>
<dbReference type="PROSITE" id="PS50005">
    <property type="entry name" value="TPR"/>
    <property type="match status" value="1"/>
</dbReference>
<dbReference type="RefSeq" id="WP_074643736.1">
    <property type="nucleotide sequence ID" value="NZ_FOFU01000005.1"/>
</dbReference>
<name>A0A1H9GN50_9SPIR</name>
<evidence type="ECO:0000313" key="3">
    <source>
        <dbReference type="EMBL" id="SEQ51480.1"/>
    </source>
</evidence>
<dbReference type="EMBL" id="FOFU01000005">
    <property type="protein sequence ID" value="SEQ51480.1"/>
    <property type="molecule type" value="Genomic_DNA"/>
</dbReference>
<keyword evidence="2" id="KW-1133">Transmembrane helix</keyword>
<evidence type="ECO:0000256" key="2">
    <source>
        <dbReference type="SAM" id="Phobius"/>
    </source>
</evidence>
<dbReference type="InterPro" id="IPR011990">
    <property type="entry name" value="TPR-like_helical_dom_sf"/>
</dbReference>
<protein>
    <submittedName>
        <fullName evidence="3">Uncharacterized protein</fullName>
    </submittedName>
</protein>
<keyword evidence="2" id="KW-0472">Membrane</keyword>
<feature type="transmembrane region" description="Helical" evidence="2">
    <location>
        <begin position="34"/>
        <end position="53"/>
    </location>
</feature>
<feature type="transmembrane region" description="Helical" evidence="2">
    <location>
        <begin position="6"/>
        <end position="27"/>
    </location>
</feature>
<feature type="transmembrane region" description="Helical" evidence="2">
    <location>
        <begin position="59"/>
        <end position="80"/>
    </location>
</feature>
<keyword evidence="4" id="KW-1185">Reference proteome</keyword>